<keyword evidence="1" id="KW-0812">Transmembrane</keyword>
<feature type="transmembrane region" description="Helical" evidence="1">
    <location>
        <begin position="107"/>
        <end position="127"/>
    </location>
</feature>
<dbReference type="InterPro" id="IPR003675">
    <property type="entry name" value="Rce1/LyrA-like_dom"/>
</dbReference>
<feature type="domain" description="CAAX prenyl protease 2/Lysostaphin resistance protein A-like" evidence="2">
    <location>
        <begin position="181"/>
        <end position="276"/>
    </location>
</feature>
<dbReference type="RefSeq" id="WP_344106148.1">
    <property type="nucleotide sequence ID" value="NZ_BAAANL010000010.1"/>
</dbReference>
<evidence type="ECO:0000313" key="4">
    <source>
        <dbReference type="Proteomes" id="UP001501094"/>
    </source>
</evidence>
<feature type="transmembrane region" description="Helical" evidence="1">
    <location>
        <begin position="216"/>
        <end position="234"/>
    </location>
</feature>
<keyword evidence="3" id="KW-0378">Hydrolase</keyword>
<feature type="transmembrane region" description="Helical" evidence="1">
    <location>
        <begin position="139"/>
        <end position="158"/>
    </location>
</feature>
<keyword evidence="3" id="KW-0645">Protease</keyword>
<evidence type="ECO:0000256" key="1">
    <source>
        <dbReference type="SAM" id="Phobius"/>
    </source>
</evidence>
<name>A0ABP4ZXR3_9MICO</name>
<protein>
    <submittedName>
        <fullName evidence="3">CPBP family intramembrane metalloprotease</fullName>
    </submittedName>
</protein>
<dbReference type="EMBL" id="BAAANL010000010">
    <property type="protein sequence ID" value="GAA1874987.1"/>
    <property type="molecule type" value="Genomic_DNA"/>
</dbReference>
<dbReference type="GO" id="GO:0008237">
    <property type="term" value="F:metallopeptidase activity"/>
    <property type="evidence" value="ECO:0007669"/>
    <property type="project" value="UniProtKB-KW"/>
</dbReference>
<feature type="transmembrane region" description="Helical" evidence="1">
    <location>
        <begin position="299"/>
        <end position="319"/>
    </location>
</feature>
<comment type="caution">
    <text evidence="3">The sequence shown here is derived from an EMBL/GenBank/DDBJ whole genome shotgun (WGS) entry which is preliminary data.</text>
</comment>
<organism evidence="3 4">
    <name type="scientific">Myceligenerans crystallogenes</name>
    <dbReference type="NCBI Taxonomy" id="316335"/>
    <lineage>
        <taxon>Bacteria</taxon>
        <taxon>Bacillati</taxon>
        <taxon>Actinomycetota</taxon>
        <taxon>Actinomycetes</taxon>
        <taxon>Micrococcales</taxon>
        <taxon>Promicromonosporaceae</taxon>
        <taxon>Myceligenerans</taxon>
    </lineage>
</organism>
<keyword evidence="4" id="KW-1185">Reference proteome</keyword>
<proteinExistence type="predicted"/>
<feature type="transmembrane region" description="Helical" evidence="1">
    <location>
        <begin position="178"/>
        <end position="195"/>
    </location>
</feature>
<evidence type="ECO:0000313" key="3">
    <source>
        <dbReference type="EMBL" id="GAA1874987.1"/>
    </source>
</evidence>
<feature type="transmembrane region" description="Helical" evidence="1">
    <location>
        <begin position="240"/>
        <end position="258"/>
    </location>
</feature>
<keyword evidence="1" id="KW-1133">Transmembrane helix</keyword>
<reference evidence="4" key="1">
    <citation type="journal article" date="2019" name="Int. J. Syst. Evol. Microbiol.">
        <title>The Global Catalogue of Microorganisms (GCM) 10K type strain sequencing project: providing services to taxonomists for standard genome sequencing and annotation.</title>
        <authorList>
            <consortium name="The Broad Institute Genomics Platform"/>
            <consortium name="The Broad Institute Genome Sequencing Center for Infectious Disease"/>
            <person name="Wu L."/>
            <person name="Ma J."/>
        </authorList>
    </citation>
    <scope>NUCLEOTIDE SEQUENCE [LARGE SCALE GENOMIC DNA]</scope>
    <source>
        <strain evidence="4">JCM 14326</strain>
    </source>
</reference>
<feature type="transmembrane region" description="Helical" evidence="1">
    <location>
        <begin position="44"/>
        <end position="72"/>
    </location>
</feature>
<keyword evidence="1" id="KW-0472">Membrane</keyword>
<gene>
    <name evidence="3" type="ORF">GCM10009751_38290</name>
</gene>
<feature type="transmembrane region" description="Helical" evidence="1">
    <location>
        <begin position="265"/>
        <end position="287"/>
    </location>
</feature>
<evidence type="ECO:0000259" key="2">
    <source>
        <dbReference type="Pfam" id="PF02517"/>
    </source>
</evidence>
<accession>A0ABP4ZXR3</accession>
<dbReference type="Proteomes" id="UP001501094">
    <property type="component" value="Unassembled WGS sequence"/>
</dbReference>
<dbReference type="Pfam" id="PF02517">
    <property type="entry name" value="Rce1-like"/>
    <property type="match status" value="1"/>
</dbReference>
<sequence length="339" mass="35134">MTAVETGGVGVVAPPPASGRPGVAGLSYPQAWRGSARYRWWRPLLALAVMAGGGVVFFVFSGLSQIGAWAAYNLPGFLAAMSSTDTGGVLEDAAWLVSPLGMLSTNIALGIPIPFAMLAALVAAGSAGVASSVTGRLRWGLMLGAAVTTILVLVPLGFAMEAVAPSSGESLTIAPEAGWQLLAVVILLTTPLQAAGEEYFFRGWLTQVVGAWCRPAWLAVVLPMLVSATLFALAHGVQNPWLFGDRFFFGIVASLLVWRTGGLECAVALHVVNNLFAFGAAIATGTMEESLLITEVEPLSGILSMTGTAVTALVLLGFARWRTAQRLTAVAREGGLAHG</sequence>
<keyword evidence="3" id="KW-0482">Metalloprotease</keyword>